<evidence type="ECO:0000256" key="13">
    <source>
        <dbReference type="PIRSR" id="PIRSR000495-1"/>
    </source>
</evidence>
<evidence type="ECO:0000256" key="8">
    <source>
        <dbReference type="ARBA" id="ARBA00023102"/>
    </source>
</evidence>
<dbReference type="UniPathway" id="UPA00031">
    <property type="reaction ID" value="UER00010"/>
</dbReference>
<gene>
    <name evidence="12" type="primary">hisH</name>
    <name evidence="15" type="ORF">MSLAZ_0668</name>
</gene>
<evidence type="ECO:0000256" key="3">
    <source>
        <dbReference type="ARBA" id="ARBA00011152"/>
    </source>
</evidence>
<accession>A0A0E3S009</accession>
<evidence type="ECO:0000256" key="6">
    <source>
        <dbReference type="ARBA" id="ARBA00022801"/>
    </source>
</evidence>
<dbReference type="GO" id="GO:0016829">
    <property type="term" value="F:lyase activity"/>
    <property type="evidence" value="ECO:0007669"/>
    <property type="project" value="UniProtKB-KW"/>
</dbReference>
<dbReference type="EC" id="4.3.2.10" evidence="12"/>
<dbReference type="PIRSF" id="PIRSF000495">
    <property type="entry name" value="Amidotransf_hisH"/>
    <property type="match status" value="1"/>
</dbReference>
<reference evidence="15 16" key="1">
    <citation type="submission" date="2014-07" db="EMBL/GenBank/DDBJ databases">
        <title>Methanogenic archaea and the global carbon cycle.</title>
        <authorList>
            <person name="Henriksen J.R."/>
            <person name="Luke J."/>
            <person name="Reinhart S."/>
            <person name="Benedict M.N."/>
            <person name="Youngblut N.D."/>
            <person name="Metcalf M.E."/>
            <person name="Whitaker R.J."/>
            <person name="Metcalf W.W."/>
        </authorList>
    </citation>
    <scope>NUCLEOTIDE SEQUENCE [LARGE SCALE GENOMIC DNA]</scope>
    <source>
        <strain evidence="15 16">Z-7289</strain>
    </source>
</reference>
<keyword evidence="6 12" id="KW-0378">Hydrolase</keyword>
<dbReference type="GO" id="GO:0000105">
    <property type="term" value="P:L-histidine biosynthetic process"/>
    <property type="evidence" value="ECO:0007669"/>
    <property type="project" value="UniProtKB-UniRule"/>
</dbReference>
<dbReference type="InterPro" id="IPR010139">
    <property type="entry name" value="Imidazole-glycPsynth_HisH"/>
</dbReference>
<feature type="active site" evidence="12 13">
    <location>
        <position position="185"/>
    </location>
</feature>
<dbReference type="PATRIC" id="fig|1434111.4.peg.843"/>
<feature type="active site" description="Nucleophile" evidence="12 13">
    <location>
        <position position="79"/>
    </location>
</feature>
<dbReference type="GO" id="GO:0000107">
    <property type="term" value="F:imidazoleglycerol-phosphate synthase activity"/>
    <property type="evidence" value="ECO:0007669"/>
    <property type="project" value="UniProtKB-UniRule"/>
</dbReference>
<comment type="catalytic activity">
    <reaction evidence="11 12">
        <text>L-glutamine + H2O = L-glutamate + NH4(+)</text>
        <dbReference type="Rhea" id="RHEA:15889"/>
        <dbReference type="ChEBI" id="CHEBI:15377"/>
        <dbReference type="ChEBI" id="CHEBI:28938"/>
        <dbReference type="ChEBI" id="CHEBI:29985"/>
        <dbReference type="ChEBI" id="CHEBI:58359"/>
        <dbReference type="EC" id="3.5.1.2"/>
    </reaction>
</comment>
<comment type="subunit">
    <text evidence="3 12">Heterodimer of HisH and HisF.</text>
</comment>
<dbReference type="Proteomes" id="UP000033072">
    <property type="component" value="Chromosome"/>
</dbReference>
<evidence type="ECO:0000313" key="15">
    <source>
        <dbReference type="EMBL" id="AKB73929.1"/>
    </source>
</evidence>
<comment type="subcellular location">
    <subcellularLocation>
        <location evidence="1 12">Cytoplasm</location>
    </subcellularLocation>
</comment>
<keyword evidence="8 12" id="KW-0368">Histidine biosynthesis</keyword>
<comment type="catalytic activity">
    <reaction evidence="10 12">
        <text>5-[(5-phospho-1-deoxy-D-ribulos-1-ylimino)methylamino]-1-(5-phospho-beta-D-ribosyl)imidazole-4-carboxamide + L-glutamine = D-erythro-1-(imidazol-4-yl)glycerol 3-phosphate + 5-amino-1-(5-phospho-beta-D-ribosyl)imidazole-4-carboxamide + L-glutamate + H(+)</text>
        <dbReference type="Rhea" id="RHEA:24793"/>
        <dbReference type="ChEBI" id="CHEBI:15378"/>
        <dbReference type="ChEBI" id="CHEBI:29985"/>
        <dbReference type="ChEBI" id="CHEBI:58278"/>
        <dbReference type="ChEBI" id="CHEBI:58359"/>
        <dbReference type="ChEBI" id="CHEBI:58475"/>
        <dbReference type="ChEBI" id="CHEBI:58525"/>
        <dbReference type="EC" id="4.3.2.10"/>
    </reaction>
</comment>
<dbReference type="RefSeq" id="WP_048124731.1">
    <property type="nucleotide sequence ID" value="NZ_CP009515.1"/>
</dbReference>
<dbReference type="EC" id="3.5.1.2" evidence="12"/>
<dbReference type="GO" id="GO:0004359">
    <property type="term" value="F:glutaminase activity"/>
    <property type="evidence" value="ECO:0007669"/>
    <property type="project" value="UniProtKB-EC"/>
</dbReference>
<keyword evidence="5 12" id="KW-0028">Amino-acid biosynthesis</keyword>
<dbReference type="GeneID" id="24805365"/>
<keyword evidence="16" id="KW-1185">Reference proteome</keyword>
<evidence type="ECO:0000256" key="10">
    <source>
        <dbReference type="ARBA" id="ARBA00047838"/>
    </source>
</evidence>
<dbReference type="OrthoDB" id="33401at2157"/>
<dbReference type="GO" id="GO:0005737">
    <property type="term" value="C:cytoplasm"/>
    <property type="evidence" value="ECO:0007669"/>
    <property type="project" value="UniProtKB-SubCell"/>
</dbReference>
<protein>
    <recommendedName>
        <fullName evidence="12">Imidazole glycerol phosphate synthase subunit HisH</fullName>
        <ecNumber evidence="12">4.3.2.10</ecNumber>
    </recommendedName>
    <alternativeName>
        <fullName evidence="12">IGP synthase glutaminase subunit</fullName>
        <ecNumber evidence="12">3.5.1.2</ecNumber>
    </alternativeName>
    <alternativeName>
        <fullName evidence="12">IGP synthase subunit HisH</fullName>
    </alternativeName>
    <alternativeName>
        <fullName evidence="12">ImGP synthase subunit HisH</fullName>
        <shortName evidence="12">IGPS subunit HisH</shortName>
    </alternativeName>
</protein>
<evidence type="ECO:0000256" key="7">
    <source>
        <dbReference type="ARBA" id="ARBA00022962"/>
    </source>
</evidence>
<dbReference type="SUPFAM" id="SSF52317">
    <property type="entry name" value="Class I glutamine amidotransferase-like"/>
    <property type="match status" value="1"/>
</dbReference>
<proteinExistence type="inferred from homology"/>
<dbReference type="CDD" id="cd01748">
    <property type="entry name" value="GATase1_IGP_Synthase"/>
    <property type="match status" value="1"/>
</dbReference>
<evidence type="ECO:0000259" key="14">
    <source>
        <dbReference type="Pfam" id="PF00117"/>
    </source>
</evidence>
<keyword evidence="9 12" id="KW-0456">Lyase</keyword>
<keyword evidence="4 12" id="KW-0963">Cytoplasm</keyword>
<name>A0A0E3S009_9EURY</name>
<organism evidence="15 16">
    <name type="scientific">Methanosarcina lacustris Z-7289</name>
    <dbReference type="NCBI Taxonomy" id="1434111"/>
    <lineage>
        <taxon>Archaea</taxon>
        <taxon>Methanobacteriati</taxon>
        <taxon>Methanobacteriota</taxon>
        <taxon>Stenosarchaea group</taxon>
        <taxon>Methanomicrobia</taxon>
        <taxon>Methanosarcinales</taxon>
        <taxon>Methanosarcinaceae</taxon>
        <taxon>Methanosarcina</taxon>
    </lineage>
</organism>
<dbReference type="AlphaFoldDB" id="A0A0E3S009"/>
<comment type="pathway">
    <text evidence="2 12">Amino-acid biosynthesis; L-histidine biosynthesis; L-histidine from 5-phospho-alpha-D-ribose 1-diphosphate: step 5/9.</text>
</comment>
<dbReference type="EMBL" id="CP009515">
    <property type="protein sequence ID" value="AKB73929.1"/>
    <property type="molecule type" value="Genomic_DNA"/>
</dbReference>
<keyword evidence="15" id="KW-0808">Transferase</keyword>
<dbReference type="KEGG" id="mls:MSLAZ_0668"/>
<sequence>MKRIVIIDYGLGNLRSVQKGLEHVGASPAISGKPEEILAADGIILPGVGAFIDAMKCLVPLKRTITEFADSGKPMLGICLGQQVLMSSSEEGRLTDGLNLIQGRVLRFPKSELKVPHIGWNNIKIKQDHPLFKGIPDSSFVYFVHSYYVDTTAENTLASCEYGLEFSASVVNSKGNVMGTQFHPEKSGTTGLKILKNFVEMC</sequence>
<evidence type="ECO:0000313" key="16">
    <source>
        <dbReference type="Proteomes" id="UP000033072"/>
    </source>
</evidence>
<dbReference type="FunFam" id="3.40.50.880:FF:000009">
    <property type="entry name" value="Imidazole glycerol phosphate synthase subunit HisH"/>
    <property type="match status" value="1"/>
</dbReference>
<evidence type="ECO:0000256" key="5">
    <source>
        <dbReference type="ARBA" id="ARBA00022605"/>
    </source>
</evidence>
<evidence type="ECO:0000256" key="4">
    <source>
        <dbReference type="ARBA" id="ARBA00022490"/>
    </source>
</evidence>
<keyword evidence="7 12" id="KW-0315">Glutamine amidotransferase</keyword>
<dbReference type="HOGENOM" id="CLU_071837_2_2_2"/>
<feature type="active site" evidence="12 13">
    <location>
        <position position="183"/>
    </location>
</feature>
<dbReference type="Gene3D" id="3.40.50.880">
    <property type="match status" value="1"/>
</dbReference>
<evidence type="ECO:0000256" key="2">
    <source>
        <dbReference type="ARBA" id="ARBA00005091"/>
    </source>
</evidence>
<dbReference type="NCBIfam" id="TIGR01855">
    <property type="entry name" value="IMP_synth_hisH"/>
    <property type="match status" value="1"/>
</dbReference>
<dbReference type="InterPro" id="IPR017926">
    <property type="entry name" value="GATASE"/>
</dbReference>
<dbReference type="PANTHER" id="PTHR42701:SF1">
    <property type="entry name" value="IMIDAZOLE GLYCEROL PHOSPHATE SYNTHASE SUBUNIT HISH"/>
    <property type="match status" value="1"/>
</dbReference>
<evidence type="ECO:0000256" key="12">
    <source>
        <dbReference type="HAMAP-Rule" id="MF_00278"/>
    </source>
</evidence>
<dbReference type="PANTHER" id="PTHR42701">
    <property type="entry name" value="IMIDAZOLE GLYCEROL PHOSPHATE SYNTHASE SUBUNIT HISH"/>
    <property type="match status" value="1"/>
</dbReference>
<dbReference type="HAMAP" id="MF_00278">
    <property type="entry name" value="HisH"/>
    <property type="match status" value="1"/>
</dbReference>
<evidence type="ECO:0000256" key="11">
    <source>
        <dbReference type="ARBA" id="ARBA00049534"/>
    </source>
</evidence>
<keyword evidence="15" id="KW-0328">Glycosyltransferase</keyword>
<dbReference type="STRING" id="1434111.MSLAZ_0668"/>
<comment type="function">
    <text evidence="12">IGPS catalyzes the conversion of PRFAR and glutamine to IGP, AICAR and glutamate. The HisH subunit catalyzes the hydrolysis of glutamine to glutamate and ammonia as part of the synthesis of IGP and AICAR. The resulting ammonia molecule is channeled to the active site of HisF.</text>
</comment>
<feature type="domain" description="Glutamine amidotransferase" evidence="14">
    <location>
        <begin position="5"/>
        <end position="199"/>
    </location>
</feature>
<dbReference type="PROSITE" id="PS51273">
    <property type="entry name" value="GATASE_TYPE_1"/>
    <property type="match status" value="1"/>
</dbReference>
<dbReference type="Pfam" id="PF00117">
    <property type="entry name" value="GATase"/>
    <property type="match status" value="1"/>
</dbReference>
<dbReference type="InterPro" id="IPR029062">
    <property type="entry name" value="Class_I_gatase-like"/>
</dbReference>
<evidence type="ECO:0000256" key="1">
    <source>
        <dbReference type="ARBA" id="ARBA00004496"/>
    </source>
</evidence>
<evidence type="ECO:0000256" key="9">
    <source>
        <dbReference type="ARBA" id="ARBA00023239"/>
    </source>
</evidence>